<sequence length="428" mass="48720">MLPVAKCVANAEGNMDENEFGPLTPCPYPGCEPALLRSLKLTKQTRWLEPDDWYRWSAIELTFSLPPPIGSPNDGYGAGTIEVTFSSDNKTLYDDMEFGQIYRVFDFKSYSYTSIDAVPFHPNKTRILRFPCFIGFEFEKCQSDSYKVYSLRLKTFSKWLYTHRSRQWKSTIALALYPGSRNVTVVFDPAPDSIEVFKYSVSLINAESGELYRNKLVSVELEPLLFEKIPDGLYYVSILACKERTCNSRTDIFTKSHNITVGSPKSERRSGHAESSSVEGLPFIKWFLPVMGGAVIAITLLALLCHHRWKTHTPLSKNAELSSFPKVLLIYSNNNQINSDLAKELVTFCSRNMQMKVIYDQLDDERKTVYTMREIWTISVVLMTGMSTIMPIMQDFINILSGIDLLIIQVTVAIVKGMQETVNILFQI</sequence>
<gene>
    <name evidence="1" type="ORF">CGI_10015683</name>
</gene>
<dbReference type="AlphaFoldDB" id="K1R577"/>
<proteinExistence type="predicted"/>
<dbReference type="InParanoid" id="K1R577"/>
<protein>
    <submittedName>
        <fullName evidence="1">Uncharacterized protein</fullName>
    </submittedName>
</protein>
<organism evidence="1">
    <name type="scientific">Magallana gigas</name>
    <name type="common">Pacific oyster</name>
    <name type="synonym">Crassostrea gigas</name>
    <dbReference type="NCBI Taxonomy" id="29159"/>
    <lineage>
        <taxon>Eukaryota</taxon>
        <taxon>Metazoa</taxon>
        <taxon>Spiralia</taxon>
        <taxon>Lophotrochozoa</taxon>
        <taxon>Mollusca</taxon>
        <taxon>Bivalvia</taxon>
        <taxon>Autobranchia</taxon>
        <taxon>Pteriomorphia</taxon>
        <taxon>Ostreida</taxon>
        <taxon>Ostreoidea</taxon>
        <taxon>Ostreidae</taxon>
        <taxon>Magallana</taxon>
    </lineage>
</organism>
<evidence type="ECO:0000313" key="1">
    <source>
        <dbReference type="EMBL" id="EKC36375.1"/>
    </source>
</evidence>
<dbReference type="EMBL" id="JH818967">
    <property type="protein sequence ID" value="EKC36375.1"/>
    <property type="molecule type" value="Genomic_DNA"/>
</dbReference>
<accession>K1R577</accession>
<name>K1R577_MAGGI</name>
<dbReference type="HOGENOM" id="CLU_641330_0_0_1"/>
<reference evidence="1" key="1">
    <citation type="journal article" date="2012" name="Nature">
        <title>The oyster genome reveals stress adaptation and complexity of shell formation.</title>
        <authorList>
            <person name="Zhang G."/>
            <person name="Fang X."/>
            <person name="Guo X."/>
            <person name="Li L."/>
            <person name="Luo R."/>
            <person name="Xu F."/>
            <person name="Yang P."/>
            <person name="Zhang L."/>
            <person name="Wang X."/>
            <person name="Qi H."/>
            <person name="Xiong Z."/>
            <person name="Que H."/>
            <person name="Xie Y."/>
            <person name="Holland P.W."/>
            <person name="Paps J."/>
            <person name="Zhu Y."/>
            <person name="Wu F."/>
            <person name="Chen Y."/>
            <person name="Wang J."/>
            <person name="Peng C."/>
            <person name="Meng J."/>
            <person name="Yang L."/>
            <person name="Liu J."/>
            <person name="Wen B."/>
            <person name="Zhang N."/>
            <person name="Huang Z."/>
            <person name="Zhu Q."/>
            <person name="Feng Y."/>
            <person name="Mount A."/>
            <person name="Hedgecock D."/>
            <person name="Xu Z."/>
            <person name="Liu Y."/>
            <person name="Domazet-Loso T."/>
            <person name="Du Y."/>
            <person name="Sun X."/>
            <person name="Zhang S."/>
            <person name="Liu B."/>
            <person name="Cheng P."/>
            <person name="Jiang X."/>
            <person name="Li J."/>
            <person name="Fan D."/>
            <person name="Wang W."/>
            <person name="Fu W."/>
            <person name="Wang T."/>
            <person name="Wang B."/>
            <person name="Zhang J."/>
            <person name="Peng Z."/>
            <person name="Li Y."/>
            <person name="Li N."/>
            <person name="Wang J."/>
            <person name="Chen M."/>
            <person name="He Y."/>
            <person name="Tan F."/>
            <person name="Song X."/>
            <person name="Zheng Q."/>
            <person name="Huang R."/>
            <person name="Yang H."/>
            <person name="Du X."/>
            <person name="Chen L."/>
            <person name="Yang M."/>
            <person name="Gaffney P.M."/>
            <person name="Wang S."/>
            <person name="Luo L."/>
            <person name="She Z."/>
            <person name="Ming Y."/>
            <person name="Huang W."/>
            <person name="Zhang S."/>
            <person name="Huang B."/>
            <person name="Zhang Y."/>
            <person name="Qu T."/>
            <person name="Ni P."/>
            <person name="Miao G."/>
            <person name="Wang J."/>
            <person name="Wang Q."/>
            <person name="Steinberg C.E."/>
            <person name="Wang H."/>
            <person name="Li N."/>
            <person name="Qian L."/>
            <person name="Zhang G."/>
            <person name="Li Y."/>
            <person name="Yang H."/>
            <person name="Liu X."/>
            <person name="Wang J."/>
            <person name="Yin Y."/>
            <person name="Wang J."/>
        </authorList>
    </citation>
    <scope>NUCLEOTIDE SEQUENCE [LARGE SCALE GENOMIC DNA]</scope>
    <source>
        <strain evidence="1">05x7-T-G4-1.051#20</strain>
    </source>
</reference>